<keyword evidence="3" id="KW-1185">Reference proteome</keyword>
<accession>A0AA39V239</accession>
<dbReference type="EMBL" id="JAFEKC020000021">
    <property type="protein sequence ID" value="KAK0508184.1"/>
    <property type="molecule type" value="Genomic_DNA"/>
</dbReference>
<proteinExistence type="predicted"/>
<feature type="compositionally biased region" description="Basic and acidic residues" evidence="1">
    <location>
        <begin position="75"/>
        <end position="110"/>
    </location>
</feature>
<comment type="caution">
    <text evidence="2">The sequence shown here is derived from an EMBL/GenBank/DDBJ whole genome shotgun (WGS) entry which is preliminary data.</text>
</comment>
<name>A0AA39V239_9LECA</name>
<reference evidence="2" key="1">
    <citation type="submission" date="2023-03" db="EMBL/GenBank/DDBJ databases">
        <title>Complete genome of Cladonia borealis.</title>
        <authorList>
            <person name="Park H."/>
        </authorList>
    </citation>
    <scope>NUCLEOTIDE SEQUENCE</scope>
    <source>
        <strain evidence="2">ANT050790</strain>
    </source>
</reference>
<evidence type="ECO:0000313" key="3">
    <source>
        <dbReference type="Proteomes" id="UP001166286"/>
    </source>
</evidence>
<protein>
    <submittedName>
        <fullName evidence="2">Uncharacterized protein</fullName>
    </submittedName>
</protein>
<sequence length="118" mass="12922">MITLSDKEQLLLQAAITNATVPDLANSIDFEKVAEVTGHANKGVARTMFKRLMDKIQNGGQPTKTLTPPKPKKRKADDMADKGDKSNAKVAEEELGEEAKDLKAKIKEESQQDALESE</sequence>
<gene>
    <name evidence="2" type="ORF">JMJ35_009268</name>
</gene>
<evidence type="ECO:0000313" key="2">
    <source>
        <dbReference type="EMBL" id="KAK0508184.1"/>
    </source>
</evidence>
<evidence type="ECO:0000256" key="1">
    <source>
        <dbReference type="SAM" id="MobiDB-lite"/>
    </source>
</evidence>
<feature type="region of interest" description="Disordered" evidence="1">
    <location>
        <begin position="54"/>
        <end position="118"/>
    </location>
</feature>
<dbReference type="AlphaFoldDB" id="A0AA39V239"/>
<dbReference type="Proteomes" id="UP001166286">
    <property type="component" value="Unassembled WGS sequence"/>
</dbReference>
<organism evidence="2 3">
    <name type="scientific">Cladonia borealis</name>
    <dbReference type="NCBI Taxonomy" id="184061"/>
    <lineage>
        <taxon>Eukaryota</taxon>
        <taxon>Fungi</taxon>
        <taxon>Dikarya</taxon>
        <taxon>Ascomycota</taxon>
        <taxon>Pezizomycotina</taxon>
        <taxon>Lecanoromycetes</taxon>
        <taxon>OSLEUM clade</taxon>
        <taxon>Lecanoromycetidae</taxon>
        <taxon>Lecanorales</taxon>
        <taxon>Lecanorineae</taxon>
        <taxon>Cladoniaceae</taxon>
        <taxon>Cladonia</taxon>
    </lineage>
</organism>